<feature type="domain" description="DNA-directed DNA polymerase family A palm" evidence="3">
    <location>
        <begin position="466"/>
        <end position="661"/>
    </location>
</feature>
<dbReference type="EMBL" id="LR798456">
    <property type="protein sequence ID" value="CAB5237991.1"/>
    <property type="molecule type" value="Genomic_DNA"/>
</dbReference>
<dbReference type="InterPro" id="IPR002298">
    <property type="entry name" value="DNA_polymerase_A"/>
</dbReference>
<evidence type="ECO:0000313" key="6">
    <source>
        <dbReference type="EMBL" id="CAB4198212.1"/>
    </source>
</evidence>
<dbReference type="InterPro" id="IPR043502">
    <property type="entry name" value="DNA/RNA_pol_sf"/>
</dbReference>
<dbReference type="GO" id="GO:0003677">
    <property type="term" value="F:DNA binding"/>
    <property type="evidence" value="ECO:0007669"/>
    <property type="project" value="InterPro"/>
</dbReference>
<dbReference type="GO" id="GO:0008408">
    <property type="term" value="F:3'-5' exonuclease activity"/>
    <property type="evidence" value="ECO:0007669"/>
    <property type="project" value="InterPro"/>
</dbReference>
<dbReference type="PANTHER" id="PTHR10133:SF27">
    <property type="entry name" value="DNA POLYMERASE NU"/>
    <property type="match status" value="1"/>
</dbReference>
<evidence type="ECO:0000256" key="1">
    <source>
        <dbReference type="ARBA" id="ARBA00022705"/>
    </source>
</evidence>
<dbReference type="GO" id="GO:0039693">
    <property type="term" value="P:viral DNA genome replication"/>
    <property type="evidence" value="ECO:0007669"/>
    <property type="project" value="UniProtKB-KW"/>
</dbReference>
<dbReference type="SUPFAM" id="SSF53098">
    <property type="entry name" value="Ribonuclease H-like"/>
    <property type="match status" value="1"/>
</dbReference>
<keyword evidence="8" id="KW-0378">Hydrolase</keyword>
<dbReference type="SUPFAM" id="SSF56672">
    <property type="entry name" value="DNA/RNA polymerases"/>
    <property type="match status" value="1"/>
</dbReference>
<sequence>MFDFPKAQASLTSFPSSPKRLLAFDTETTGLALRRESAPFMLCLLYDNGESFTYEADYDPLTRQCFWSKEDQVSIAAHFEDENTLLIASNAKFDVLALTRIFECDPVELLCRTHDTILQHHRLNNQERHGLKSAAVKYASIIDSDESDLKQAVTEARKIAIKLRWKVASKEACPSVTKAPTSGWAVMDYALPAAVAKYQKRPPSDPWYTLCAKYCSTDCLRSLLLYQAFAEALEADSGTVHYLENRCSLPISFLAESRGITLNIQTSLSLIKTFEVDQANSLFAVQYALGARSPINPNSTKSIRYYFYDFFGLPVTHWTKPAKESSSPQPSTDADFIADIANKYKPEDMELLTAPKWDKSVESYKDFCRRIMRWSNMLAESQSNQLFAFCCALLTYKSCTTAITYLKGYLQAAQSCPNFPGYGLLNPSFNSVGTKGLRYSSSNPNLQNVSRGGKTKKGTEWLKRSDRSLRSVFGPLPGREWWSVDYSQIQPVIFAMCCGDPDFASAMRQGKDPYKFLAHHIYNVPVDQDVEKFQRDTAKTVLLAFLFGAGEKKLQSASGISNVYALLAERMPIVVKFLTSMEWQVRNNGYIIGIDGYKLFIPEDKPHSAVNYLCQSGEGAIVKRAQIGIQAYLDTTLSSPLDMYQTLWVHDEVVFDCRAGVGRQHIGSIIRIMMDAALSFGIPCRVSPKFMDDNHNWSNGLEMKALL</sequence>
<proteinExistence type="predicted"/>
<dbReference type="PRINTS" id="PR00868">
    <property type="entry name" value="DNAPOLI"/>
</dbReference>
<evidence type="ECO:0000313" key="7">
    <source>
        <dbReference type="EMBL" id="CAB4211292.1"/>
    </source>
</evidence>
<dbReference type="GO" id="GO:0003887">
    <property type="term" value="F:DNA-directed DNA polymerase activity"/>
    <property type="evidence" value="ECO:0007669"/>
    <property type="project" value="InterPro"/>
</dbReference>
<evidence type="ECO:0000256" key="2">
    <source>
        <dbReference type="ARBA" id="ARBA00023109"/>
    </source>
</evidence>
<dbReference type="Gene3D" id="3.30.420.10">
    <property type="entry name" value="Ribonuclease H-like superfamily/Ribonuclease H"/>
    <property type="match status" value="1"/>
</dbReference>
<dbReference type="SMART" id="SM00482">
    <property type="entry name" value="POLAc"/>
    <property type="match status" value="1"/>
</dbReference>
<dbReference type="Gene3D" id="1.10.150.20">
    <property type="entry name" value="5' to 3' exonuclease, C-terminal subdomain"/>
    <property type="match status" value="1"/>
</dbReference>
<evidence type="ECO:0000259" key="3">
    <source>
        <dbReference type="SMART" id="SM00482"/>
    </source>
</evidence>
<dbReference type="Pfam" id="PF00476">
    <property type="entry name" value="DNA_pol_A"/>
    <property type="match status" value="1"/>
</dbReference>
<dbReference type="EMBL" id="LR797371">
    <property type="protein sequence ID" value="CAB4211292.1"/>
    <property type="molecule type" value="Genomic_DNA"/>
</dbReference>
<name>A0A6J7XMN1_9CAUD</name>
<evidence type="ECO:0000313" key="8">
    <source>
        <dbReference type="EMBL" id="CAB5237991.1"/>
    </source>
</evidence>
<dbReference type="GO" id="GO:0006302">
    <property type="term" value="P:double-strand break repair"/>
    <property type="evidence" value="ECO:0007669"/>
    <property type="project" value="TreeGrafter"/>
</dbReference>
<dbReference type="InterPro" id="IPR012337">
    <property type="entry name" value="RNaseH-like_sf"/>
</dbReference>
<evidence type="ECO:0000313" key="5">
    <source>
        <dbReference type="EMBL" id="CAB4182515.1"/>
    </source>
</evidence>
<reference evidence="8" key="1">
    <citation type="submission" date="2020-05" db="EMBL/GenBank/DDBJ databases">
        <authorList>
            <person name="Chiriac C."/>
            <person name="Salcher M."/>
            <person name="Ghai R."/>
            <person name="Kavagutti S V."/>
        </authorList>
    </citation>
    <scope>NUCLEOTIDE SEQUENCE</scope>
</reference>
<dbReference type="InterPro" id="IPR002562">
    <property type="entry name" value="3'-5'_exonuclease_dom"/>
</dbReference>
<dbReference type="InterPro" id="IPR036397">
    <property type="entry name" value="RNaseH_sf"/>
</dbReference>
<keyword evidence="8" id="KW-0540">Nuclease</keyword>
<dbReference type="EMBL" id="LR797025">
    <property type="protein sequence ID" value="CAB4182515.1"/>
    <property type="molecule type" value="Genomic_DNA"/>
</dbReference>
<dbReference type="Pfam" id="PF01612">
    <property type="entry name" value="DNA_pol_A_exo1"/>
    <property type="match status" value="1"/>
</dbReference>
<dbReference type="InterPro" id="IPR001098">
    <property type="entry name" value="DNA-dir_DNA_pol_A_palm_dom"/>
</dbReference>
<dbReference type="Gene3D" id="3.30.70.370">
    <property type="match status" value="1"/>
</dbReference>
<dbReference type="EMBL" id="LR796941">
    <property type="protein sequence ID" value="CAB4176190.1"/>
    <property type="molecule type" value="Genomic_DNA"/>
</dbReference>
<organism evidence="8">
    <name type="scientific">uncultured Caudovirales phage</name>
    <dbReference type="NCBI Taxonomy" id="2100421"/>
    <lineage>
        <taxon>Viruses</taxon>
        <taxon>Duplodnaviria</taxon>
        <taxon>Heunggongvirae</taxon>
        <taxon>Uroviricota</taxon>
        <taxon>Caudoviricetes</taxon>
        <taxon>Peduoviridae</taxon>
        <taxon>Maltschvirus</taxon>
        <taxon>Maltschvirus maltsch</taxon>
    </lineage>
</organism>
<protein>
    <submittedName>
        <fullName evidence="8">3'-5' exonuclease domain containing protein</fullName>
    </submittedName>
</protein>
<accession>A0A6J7XMN1</accession>
<dbReference type="PANTHER" id="PTHR10133">
    <property type="entry name" value="DNA POLYMERASE I"/>
    <property type="match status" value="1"/>
</dbReference>
<dbReference type="EMBL" id="LR797258">
    <property type="protein sequence ID" value="CAB4198212.1"/>
    <property type="molecule type" value="Genomic_DNA"/>
</dbReference>
<dbReference type="GO" id="GO:0006261">
    <property type="term" value="P:DNA-templated DNA replication"/>
    <property type="evidence" value="ECO:0007669"/>
    <property type="project" value="InterPro"/>
</dbReference>
<evidence type="ECO:0000313" key="4">
    <source>
        <dbReference type="EMBL" id="CAB4176190.1"/>
    </source>
</evidence>
<keyword evidence="8" id="KW-0269">Exonuclease</keyword>
<keyword evidence="2" id="KW-1194">Viral DNA replication</keyword>
<keyword evidence="1" id="KW-0235">DNA replication</keyword>
<gene>
    <name evidence="5" type="ORF">UFOVP1076_10</name>
    <name evidence="6" type="ORF">UFOVP1314_53</name>
    <name evidence="7" type="ORF">UFOVP1427_17</name>
    <name evidence="8" type="ORF">UFOVP1523_21</name>
    <name evidence="4" type="ORF">UFOVP991_10</name>
</gene>